<gene>
    <name evidence="1" type="ORF">S01H4_11077</name>
</gene>
<dbReference type="Gene3D" id="3.40.50.2000">
    <property type="entry name" value="Glycogen Phosphorylase B"/>
    <property type="match status" value="1"/>
</dbReference>
<feature type="non-terminal residue" evidence="1">
    <location>
        <position position="67"/>
    </location>
</feature>
<proteinExistence type="predicted"/>
<dbReference type="EMBL" id="BART01004401">
    <property type="protein sequence ID" value="GAG70447.1"/>
    <property type="molecule type" value="Genomic_DNA"/>
</dbReference>
<reference evidence="1" key="1">
    <citation type="journal article" date="2014" name="Front. Microbiol.">
        <title>High frequency of phylogenetically diverse reductive dehalogenase-homologous genes in deep subseafloor sedimentary metagenomes.</title>
        <authorList>
            <person name="Kawai M."/>
            <person name="Futagami T."/>
            <person name="Toyoda A."/>
            <person name="Takaki Y."/>
            <person name="Nishi S."/>
            <person name="Hori S."/>
            <person name="Arai W."/>
            <person name="Tsubouchi T."/>
            <person name="Morono Y."/>
            <person name="Uchiyama I."/>
            <person name="Ito T."/>
            <person name="Fujiyama A."/>
            <person name="Inagaki F."/>
            <person name="Takami H."/>
        </authorList>
    </citation>
    <scope>NUCLEOTIDE SEQUENCE</scope>
    <source>
        <strain evidence="1">Expedition CK06-06</strain>
    </source>
</reference>
<dbReference type="AlphaFoldDB" id="X1ALW0"/>
<protein>
    <submittedName>
        <fullName evidence="1">Uncharacterized protein</fullName>
    </submittedName>
</protein>
<evidence type="ECO:0000313" key="1">
    <source>
        <dbReference type="EMBL" id="GAG70447.1"/>
    </source>
</evidence>
<accession>X1ALW0</accession>
<organism evidence="1">
    <name type="scientific">marine sediment metagenome</name>
    <dbReference type="NCBI Taxonomy" id="412755"/>
    <lineage>
        <taxon>unclassified sequences</taxon>
        <taxon>metagenomes</taxon>
        <taxon>ecological metagenomes</taxon>
    </lineage>
</organism>
<comment type="caution">
    <text evidence="1">The sequence shown here is derived from an EMBL/GenBank/DDBJ whole genome shotgun (WGS) entry which is preliminary data.</text>
</comment>
<sequence length="67" mass="6977">MARLSDYEAIVGKGIIDDLRRLGEKAKGRTVQNINSTAVGGGVAFSLSISNTFSDSGSSTALFPART</sequence>
<name>X1ALW0_9ZZZZ</name>